<evidence type="ECO:0000256" key="1">
    <source>
        <dbReference type="SAM" id="Phobius"/>
    </source>
</evidence>
<feature type="transmembrane region" description="Helical" evidence="1">
    <location>
        <begin position="12"/>
        <end position="29"/>
    </location>
</feature>
<name>A0A2D0NE25_FLAN2</name>
<evidence type="ECO:0000313" key="3">
    <source>
        <dbReference type="Proteomes" id="UP000223913"/>
    </source>
</evidence>
<keyword evidence="1" id="KW-0472">Membrane</keyword>
<comment type="caution">
    <text evidence="2">The sequence shown here is derived from an EMBL/GenBank/DDBJ whole genome shotgun (WGS) entry which is preliminary data.</text>
</comment>
<keyword evidence="1" id="KW-1133">Transmembrane helix</keyword>
<protein>
    <submittedName>
        <fullName evidence="2">Uncharacterized protein</fullName>
    </submittedName>
</protein>
<proteinExistence type="predicted"/>
<dbReference type="EMBL" id="PDUD01000017">
    <property type="protein sequence ID" value="PHN06774.1"/>
    <property type="molecule type" value="Genomic_DNA"/>
</dbReference>
<accession>A0A2D0NE25</accession>
<dbReference type="RefSeq" id="WP_099150030.1">
    <property type="nucleotide sequence ID" value="NZ_PDUD01000017.1"/>
</dbReference>
<sequence>MERAEKIPIPYNLLLLLSASVLIFAYIRWEDVVIQNPDGSYSIDDATSDKIADRVDRIEHKTVFYQLVAASNGYFICPLCPPEASSNNQYFLNYKEVYKYGITMAENHRYSQAELARWNLRYEQIAIGNYTEMLILETTFMAEYPLYPDNLRRPIKRRLITPPGSGTRLR</sequence>
<keyword evidence="3" id="KW-1185">Reference proteome</keyword>
<evidence type="ECO:0000313" key="2">
    <source>
        <dbReference type="EMBL" id="PHN06774.1"/>
    </source>
</evidence>
<organism evidence="2 3">
    <name type="scientific">Flavilitoribacter nigricans (strain ATCC 23147 / DSM 23189 / NBRC 102662 / NCIMB 1420 / SS-2)</name>
    <name type="common">Lewinella nigricans</name>
    <dbReference type="NCBI Taxonomy" id="1122177"/>
    <lineage>
        <taxon>Bacteria</taxon>
        <taxon>Pseudomonadati</taxon>
        <taxon>Bacteroidota</taxon>
        <taxon>Saprospiria</taxon>
        <taxon>Saprospirales</taxon>
        <taxon>Lewinellaceae</taxon>
        <taxon>Flavilitoribacter</taxon>
    </lineage>
</organism>
<gene>
    <name evidence="2" type="ORF">CRP01_10815</name>
</gene>
<keyword evidence="1" id="KW-0812">Transmembrane</keyword>
<reference evidence="2 3" key="1">
    <citation type="submission" date="2017-10" db="EMBL/GenBank/DDBJ databases">
        <title>The draft genome sequence of Lewinella nigricans NBRC 102662.</title>
        <authorList>
            <person name="Wang K."/>
        </authorList>
    </citation>
    <scope>NUCLEOTIDE SEQUENCE [LARGE SCALE GENOMIC DNA]</scope>
    <source>
        <strain evidence="2 3">NBRC 102662</strain>
    </source>
</reference>
<dbReference type="Proteomes" id="UP000223913">
    <property type="component" value="Unassembled WGS sequence"/>
</dbReference>
<dbReference type="AlphaFoldDB" id="A0A2D0NE25"/>